<dbReference type="InterPro" id="IPR050107">
    <property type="entry name" value="ABC_carbohydrate_import_ATPase"/>
</dbReference>
<dbReference type="SMART" id="SM00382">
    <property type="entry name" value="AAA"/>
    <property type="match status" value="2"/>
</dbReference>
<feature type="domain" description="ABC transporter" evidence="10">
    <location>
        <begin position="14"/>
        <end position="504"/>
    </location>
</feature>
<keyword evidence="5" id="KW-0547">Nucleotide-binding</keyword>
<feature type="compositionally biased region" description="Polar residues" evidence="9">
    <location>
        <begin position="514"/>
        <end position="523"/>
    </location>
</feature>
<dbReference type="InterPro" id="IPR003439">
    <property type="entry name" value="ABC_transporter-like_ATP-bd"/>
</dbReference>
<keyword evidence="7" id="KW-1278">Translocase</keyword>
<dbReference type="PANTHER" id="PTHR43790">
    <property type="entry name" value="CARBOHYDRATE TRANSPORT ATP-BINDING PROTEIN MG119-RELATED"/>
    <property type="match status" value="1"/>
</dbReference>
<protein>
    <submittedName>
        <fullName evidence="11">Sugar ABC transporter ATP-binding protein</fullName>
    </submittedName>
</protein>
<evidence type="ECO:0000256" key="9">
    <source>
        <dbReference type="SAM" id="MobiDB-lite"/>
    </source>
</evidence>
<evidence type="ECO:0000256" key="2">
    <source>
        <dbReference type="ARBA" id="ARBA00022475"/>
    </source>
</evidence>
<keyword evidence="3" id="KW-0762">Sugar transport</keyword>
<dbReference type="Pfam" id="PF00005">
    <property type="entry name" value="ABC_tran"/>
    <property type="match status" value="2"/>
</dbReference>
<name>A0ABW0ZGI3_9ACTN</name>
<evidence type="ECO:0000313" key="11">
    <source>
        <dbReference type="EMBL" id="MFC5729437.1"/>
    </source>
</evidence>
<dbReference type="RefSeq" id="WP_136432608.1">
    <property type="nucleotide sequence ID" value="NZ_JBHSNS010000004.1"/>
</dbReference>
<evidence type="ECO:0000256" key="8">
    <source>
        <dbReference type="ARBA" id="ARBA00023136"/>
    </source>
</evidence>
<keyword evidence="8" id="KW-0472">Membrane</keyword>
<evidence type="ECO:0000256" key="1">
    <source>
        <dbReference type="ARBA" id="ARBA00022448"/>
    </source>
</evidence>
<organism evidence="11 12">
    <name type="scientific">Nocardioides vastitatis</name>
    <dbReference type="NCBI Taxonomy" id="2568655"/>
    <lineage>
        <taxon>Bacteria</taxon>
        <taxon>Bacillati</taxon>
        <taxon>Actinomycetota</taxon>
        <taxon>Actinomycetes</taxon>
        <taxon>Propionibacteriales</taxon>
        <taxon>Nocardioidaceae</taxon>
        <taxon>Nocardioides</taxon>
    </lineage>
</organism>
<evidence type="ECO:0000256" key="7">
    <source>
        <dbReference type="ARBA" id="ARBA00022967"/>
    </source>
</evidence>
<dbReference type="InterPro" id="IPR027417">
    <property type="entry name" value="P-loop_NTPase"/>
</dbReference>
<evidence type="ECO:0000256" key="5">
    <source>
        <dbReference type="ARBA" id="ARBA00022741"/>
    </source>
</evidence>
<keyword evidence="2" id="KW-1003">Cell membrane</keyword>
<evidence type="ECO:0000256" key="4">
    <source>
        <dbReference type="ARBA" id="ARBA00022737"/>
    </source>
</evidence>
<dbReference type="InterPro" id="IPR003593">
    <property type="entry name" value="AAA+_ATPase"/>
</dbReference>
<evidence type="ECO:0000259" key="10">
    <source>
        <dbReference type="PROSITE" id="PS50893"/>
    </source>
</evidence>
<feature type="region of interest" description="Disordered" evidence="9">
    <location>
        <begin position="504"/>
        <end position="523"/>
    </location>
</feature>
<evidence type="ECO:0000256" key="6">
    <source>
        <dbReference type="ARBA" id="ARBA00022840"/>
    </source>
</evidence>
<dbReference type="Proteomes" id="UP001596072">
    <property type="component" value="Unassembled WGS sequence"/>
</dbReference>
<accession>A0ABW0ZGI3</accession>
<dbReference type="CDD" id="cd03216">
    <property type="entry name" value="ABC_Carb_Monos_I"/>
    <property type="match status" value="1"/>
</dbReference>
<evidence type="ECO:0000313" key="12">
    <source>
        <dbReference type="Proteomes" id="UP001596072"/>
    </source>
</evidence>
<dbReference type="GO" id="GO:0005524">
    <property type="term" value="F:ATP binding"/>
    <property type="evidence" value="ECO:0007669"/>
    <property type="project" value="UniProtKB-KW"/>
</dbReference>
<keyword evidence="1" id="KW-0813">Transport</keyword>
<dbReference type="EMBL" id="JBHSNS010000004">
    <property type="protein sequence ID" value="MFC5729437.1"/>
    <property type="molecule type" value="Genomic_DNA"/>
</dbReference>
<gene>
    <name evidence="11" type="ORF">ACFPQB_10960</name>
</gene>
<dbReference type="InterPro" id="IPR017871">
    <property type="entry name" value="ABC_transporter-like_CS"/>
</dbReference>
<dbReference type="PROSITE" id="PS00211">
    <property type="entry name" value="ABC_TRANSPORTER_1"/>
    <property type="match status" value="1"/>
</dbReference>
<comment type="caution">
    <text evidence="11">The sequence shown here is derived from an EMBL/GenBank/DDBJ whole genome shotgun (WGS) entry which is preliminary data.</text>
</comment>
<dbReference type="PROSITE" id="PS50893">
    <property type="entry name" value="ABC_TRANSPORTER_2"/>
    <property type="match status" value="1"/>
</dbReference>
<keyword evidence="4" id="KW-0677">Repeat</keyword>
<dbReference type="SUPFAM" id="SSF52540">
    <property type="entry name" value="P-loop containing nucleoside triphosphate hydrolases"/>
    <property type="match status" value="2"/>
</dbReference>
<dbReference type="Gene3D" id="3.40.50.300">
    <property type="entry name" value="P-loop containing nucleotide triphosphate hydrolases"/>
    <property type="match status" value="2"/>
</dbReference>
<dbReference type="CDD" id="cd03215">
    <property type="entry name" value="ABC_Carb_Monos_II"/>
    <property type="match status" value="1"/>
</dbReference>
<dbReference type="PANTHER" id="PTHR43790:SF3">
    <property type="entry name" value="D-ALLOSE IMPORT ATP-BINDING PROTEIN ALSA-RELATED"/>
    <property type="match status" value="1"/>
</dbReference>
<sequence length="523" mass="55604">MSGPSDPSGSPLTLELRDVAKSFGAVAALRSGTLEVRPGSIHALVGENGAGKSTLVKVIAGVHQRDAGEFRLKGEEVDFGSTSESKAAGVAVIYQEPTLFPDLSVAENIFMGRQPLGPARRIDRKRMYDGSAALFDRLGVHIDPRRPARGLSIADQQIIEIAKAISLDAALLVMDEPTAALSGVEVDRLFAVARSLRDEGRALVFISHRFEEVFALCDEVTVMRDGEYVSTDPIVDTTVDEIVARMVGREVTDLFPKTPAPVGDVVLDVEGLNRTGVFHDVSFQVRAGEIVALAGLVGAGRSEIARAVFGVDAYDAGSVRMLGRAVRPGRPRAGIEAGMAFVPEDRRQQGLVVDGTIARNVAAVIRGRLDRLGFLTTRAENRAAGPWAARLEVKTNALDMPATTMSGGNQQKVVLAKWLATEPKLLIIDEPTRGIDVGTKSEVHRLLSDLAGQGLAIVMISSELPEVLGMADRVLVVHEGRITAELDREEATAEAVMRAATGSSGITPMVGNPASASTEEVKA</sequence>
<keyword evidence="6 11" id="KW-0067">ATP-binding</keyword>
<proteinExistence type="predicted"/>
<evidence type="ECO:0000256" key="3">
    <source>
        <dbReference type="ARBA" id="ARBA00022597"/>
    </source>
</evidence>
<reference evidence="12" key="1">
    <citation type="journal article" date="2019" name="Int. J. Syst. Evol. Microbiol.">
        <title>The Global Catalogue of Microorganisms (GCM) 10K type strain sequencing project: providing services to taxonomists for standard genome sequencing and annotation.</title>
        <authorList>
            <consortium name="The Broad Institute Genomics Platform"/>
            <consortium name="The Broad Institute Genome Sequencing Center for Infectious Disease"/>
            <person name="Wu L."/>
            <person name="Ma J."/>
        </authorList>
    </citation>
    <scope>NUCLEOTIDE SEQUENCE [LARGE SCALE GENOMIC DNA]</scope>
    <source>
        <strain evidence="12">YIM 94188</strain>
    </source>
</reference>
<keyword evidence="12" id="KW-1185">Reference proteome</keyword>